<protein>
    <submittedName>
        <fullName evidence="2">Uncharacterized protein</fullName>
    </submittedName>
</protein>
<dbReference type="EMBL" id="JBEPSH010000004">
    <property type="protein sequence ID" value="MET4576972.1"/>
    <property type="molecule type" value="Genomic_DNA"/>
</dbReference>
<comment type="caution">
    <text evidence="2">The sequence shown here is derived from an EMBL/GenBank/DDBJ whole genome shotgun (WGS) entry which is preliminary data.</text>
</comment>
<proteinExistence type="predicted"/>
<keyword evidence="3" id="KW-1185">Reference proteome</keyword>
<accession>A0ABV2Q8S6</accession>
<name>A0ABV2Q8S6_9BURK</name>
<evidence type="ECO:0000313" key="3">
    <source>
        <dbReference type="Proteomes" id="UP001549320"/>
    </source>
</evidence>
<organism evidence="2 3">
    <name type="scientific">Ottowia thiooxydans</name>
    <dbReference type="NCBI Taxonomy" id="219182"/>
    <lineage>
        <taxon>Bacteria</taxon>
        <taxon>Pseudomonadati</taxon>
        <taxon>Pseudomonadota</taxon>
        <taxon>Betaproteobacteria</taxon>
        <taxon>Burkholderiales</taxon>
        <taxon>Comamonadaceae</taxon>
        <taxon>Ottowia</taxon>
    </lineage>
</organism>
<gene>
    <name evidence="2" type="ORF">ABIE13_002083</name>
</gene>
<reference evidence="2 3" key="1">
    <citation type="submission" date="2024-06" db="EMBL/GenBank/DDBJ databases">
        <title>Sorghum-associated microbial communities from plants grown in Nebraska, USA.</title>
        <authorList>
            <person name="Schachtman D."/>
        </authorList>
    </citation>
    <scope>NUCLEOTIDE SEQUENCE [LARGE SCALE GENOMIC DNA]</scope>
    <source>
        <strain evidence="2 3">2709</strain>
    </source>
</reference>
<sequence length="92" mass="9976">MRSMVAWGPTFTAGPPQDESGPLGGQRIMRSRVAWGPTFIAGPPQDERRPPRRGAADHAQQGSVGAYFNQPRRLKYHMGSSALAIMTPMAQA</sequence>
<evidence type="ECO:0000256" key="1">
    <source>
        <dbReference type="SAM" id="MobiDB-lite"/>
    </source>
</evidence>
<feature type="region of interest" description="Disordered" evidence="1">
    <location>
        <begin position="1"/>
        <end position="70"/>
    </location>
</feature>
<evidence type="ECO:0000313" key="2">
    <source>
        <dbReference type="EMBL" id="MET4576972.1"/>
    </source>
</evidence>
<dbReference type="Proteomes" id="UP001549320">
    <property type="component" value="Unassembled WGS sequence"/>
</dbReference>